<keyword evidence="3" id="KW-1185">Reference proteome</keyword>
<dbReference type="Gene3D" id="3.40.50.1820">
    <property type="entry name" value="alpha/beta hydrolase"/>
    <property type="match status" value="1"/>
</dbReference>
<name>A0ABQ6HUD3_9MICO</name>
<proteinExistence type="predicted"/>
<reference evidence="3" key="1">
    <citation type="journal article" date="2019" name="Int. J. Syst. Evol. Microbiol.">
        <title>The Global Catalogue of Microorganisms (GCM) 10K type strain sequencing project: providing services to taxonomists for standard genome sequencing and annotation.</title>
        <authorList>
            <consortium name="The Broad Institute Genomics Platform"/>
            <consortium name="The Broad Institute Genome Sequencing Center for Infectious Disease"/>
            <person name="Wu L."/>
            <person name="Ma J."/>
        </authorList>
    </citation>
    <scope>NUCLEOTIDE SEQUENCE [LARGE SCALE GENOMIC DNA]</scope>
    <source>
        <strain evidence="3">NBRC 105830</strain>
    </source>
</reference>
<feature type="domain" description="Dienelactone hydrolase" evidence="1">
    <location>
        <begin position="71"/>
        <end position="183"/>
    </location>
</feature>
<gene>
    <name evidence="2" type="ORF">GCM10025862_34890</name>
</gene>
<organism evidence="2 3">
    <name type="scientific">Arsenicicoccus piscis</name>
    <dbReference type="NCBI Taxonomy" id="673954"/>
    <lineage>
        <taxon>Bacteria</taxon>
        <taxon>Bacillati</taxon>
        <taxon>Actinomycetota</taxon>
        <taxon>Actinomycetes</taxon>
        <taxon>Micrococcales</taxon>
        <taxon>Intrasporangiaceae</taxon>
        <taxon>Arsenicicoccus</taxon>
    </lineage>
</organism>
<dbReference type="InterPro" id="IPR029058">
    <property type="entry name" value="AB_hydrolase_fold"/>
</dbReference>
<dbReference type="SUPFAM" id="SSF53474">
    <property type="entry name" value="alpha/beta-Hydrolases"/>
    <property type="match status" value="1"/>
</dbReference>
<comment type="caution">
    <text evidence="2">The sequence shown here is derived from an EMBL/GenBank/DDBJ whole genome shotgun (WGS) entry which is preliminary data.</text>
</comment>
<dbReference type="EMBL" id="BSUJ01000001">
    <property type="protein sequence ID" value="GMA21468.1"/>
    <property type="molecule type" value="Genomic_DNA"/>
</dbReference>
<dbReference type="RefSeq" id="WP_284284901.1">
    <property type="nucleotide sequence ID" value="NZ_BSUJ01000001.1"/>
</dbReference>
<dbReference type="Pfam" id="PF01738">
    <property type="entry name" value="DLH"/>
    <property type="match status" value="1"/>
</dbReference>
<dbReference type="Proteomes" id="UP001157109">
    <property type="component" value="Unassembled WGS sequence"/>
</dbReference>
<dbReference type="InterPro" id="IPR002925">
    <property type="entry name" value="Dienelactn_hydro"/>
</dbReference>
<evidence type="ECO:0000313" key="3">
    <source>
        <dbReference type="Proteomes" id="UP001157109"/>
    </source>
</evidence>
<evidence type="ECO:0000313" key="2">
    <source>
        <dbReference type="EMBL" id="GMA21468.1"/>
    </source>
</evidence>
<protein>
    <recommendedName>
        <fullName evidence="1">Dienelactone hydrolase domain-containing protein</fullName>
    </recommendedName>
</protein>
<sequence length="211" mass="21455">MGEKTTTLTAPGISLAGAVVGSGPNAAVFLHQSDQSYCGFWPYVSALPAGSLHGYLFGLCGFGDSTCSTEATVDRRAQIALLVSSARKAGAKRVTLVGASMGGALAAGYAKAVGADAVVDLSGPPAWFEAPTSAAAAPTLTMPLLVVLGAPDSSQRERLEAMVAAAPTQHKAFRWVPDGGHGWDQLTTGTGEVSEVGREVLEMVQGSGPRP</sequence>
<accession>A0ABQ6HUD3</accession>
<evidence type="ECO:0000259" key="1">
    <source>
        <dbReference type="Pfam" id="PF01738"/>
    </source>
</evidence>